<gene>
    <name evidence="3" type="ORF">KJB30_02805</name>
</gene>
<comment type="caution">
    <text evidence="3">The sequence shown here is derived from an EMBL/GenBank/DDBJ whole genome shotgun (WGS) entry which is preliminary data.</text>
</comment>
<dbReference type="PANTHER" id="PTHR43581:SF2">
    <property type="entry name" value="EXCINUCLEASE ATPASE SUBUNIT"/>
    <property type="match status" value="1"/>
</dbReference>
<protein>
    <submittedName>
        <fullName evidence="3">DUF3696 domain-containing protein</fullName>
    </submittedName>
</protein>
<organism evidence="3 4">
    <name type="scientific">Pelotalea chapellei</name>
    <dbReference type="NCBI Taxonomy" id="44671"/>
    <lineage>
        <taxon>Bacteria</taxon>
        <taxon>Pseudomonadati</taxon>
        <taxon>Thermodesulfobacteriota</taxon>
        <taxon>Desulfuromonadia</taxon>
        <taxon>Geobacterales</taxon>
        <taxon>Geobacteraceae</taxon>
        <taxon>Pelotalea</taxon>
    </lineage>
</organism>
<feature type="domain" description="ATPase AAA-type core" evidence="2">
    <location>
        <begin position="25"/>
        <end position="362"/>
    </location>
</feature>
<dbReference type="InterPro" id="IPR051396">
    <property type="entry name" value="Bact_Antivir_Def_Nuclease"/>
</dbReference>
<dbReference type="EMBL" id="JAHDYS010000002">
    <property type="protein sequence ID" value="MBT1070704.1"/>
    <property type="molecule type" value="Genomic_DNA"/>
</dbReference>
<dbReference type="PANTHER" id="PTHR43581">
    <property type="entry name" value="ATP/GTP PHOSPHATASE"/>
    <property type="match status" value="1"/>
</dbReference>
<reference evidence="3 4" key="1">
    <citation type="submission" date="2021-05" db="EMBL/GenBank/DDBJ databases">
        <title>The draft genome of Geobacter chapellei DSM 13688.</title>
        <authorList>
            <person name="Xu Z."/>
            <person name="Masuda Y."/>
            <person name="Itoh H."/>
            <person name="Senoo K."/>
        </authorList>
    </citation>
    <scope>NUCLEOTIDE SEQUENCE [LARGE SCALE GENOMIC DNA]</scope>
    <source>
        <strain evidence="3 4">DSM 13688</strain>
    </source>
</reference>
<dbReference type="InterPro" id="IPR022532">
    <property type="entry name" value="DUF3696"/>
</dbReference>
<dbReference type="InterPro" id="IPR014592">
    <property type="entry name" value="P-loop_UCP034888"/>
</dbReference>
<dbReference type="Proteomes" id="UP000784128">
    <property type="component" value="Unassembled WGS sequence"/>
</dbReference>
<evidence type="ECO:0000259" key="2">
    <source>
        <dbReference type="Pfam" id="PF13304"/>
    </source>
</evidence>
<accession>A0ABS5U4Y4</accession>
<dbReference type="Pfam" id="PF13304">
    <property type="entry name" value="AAA_21"/>
    <property type="match status" value="1"/>
</dbReference>
<evidence type="ECO:0000313" key="4">
    <source>
        <dbReference type="Proteomes" id="UP000784128"/>
    </source>
</evidence>
<feature type="domain" description="DUF3696" evidence="1">
    <location>
        <begin position="380"/>
        <end position="419"/>
    </location>
</feature>
<evidence type="ECO:0000259" key="1">
    <source>
        <dbReference type="Pfam" id="PF12476"/>
    </source>
</evidence>
<proteinExistence type="predicted"/>
<dbReference type="InterPro" id="IPR003959">
    <property type="entry name" value="ATPase_AAA_core"/>
</dbReference>
<dbReference type="Pfam" id="PF12476">
    <property type="entry name" value="DUF3696"/>
    <property type="match status" value="1"/>
</dbReference>
<dbReference type="InterPro" id="IPR027417">
    <property type="entry name" value="P-loop_NTPase"/>
</dbReference>
<dbReference type="Gene3D" id="3.40.50.300">
    <property type="entry name" value="P-loop containing nucleotide triphosphate hydrolases"/>
    <property type="match status" value="1"/>
</dbReference>
<dbReference type="PIRSF" id="PIRSF034888">
    <property type="entry name" value="P-loop_UCP034888"/>
    <property type="match status" value="1"/>
</dbReference>
<dbReference type="SUPFAM" id="SSF52540">
    <property type="entry name" value="P-loop containing nucleoside triphosphate hydrolases"/>
    <property type="match status" value="1"/>
</dbReference>
<name>A0ABS5U4Y4_9BACT</name>
<sequence length="443" mass="49376">MMLTHLKLENFKIWKTTGPMRLAPVTLLLGTNSSGKSSLIQSLLLIRQTVKGDDRNLDLNFGNPEAGDSVTLGRYSDVVTNHIYGDQIGIEFRWSKTGDAADSIIFSAKYRLGPAGSATIDSLRLGRDGQGFMVQRRKEGIYRLWLGKERISRRQSADFRPIRSFAFSPAAIERLKEDGSRIAEIGPQLLDELSRIIYLGPVRRLAQRDYIWNGRMPTTIGDDGNKAVEALIASGVAGNLAAKKRKPAPPEARLIVETGNWLKRMELADELSVKQLGSSTRCELMIKRDGETSNIKDVGVGVSQVLPVIVAALHAEPGHIVIIEEPESHLHPLAESLLAELFATVSKERGVQFIIETHSEHLFRRMQTLIAKKDVTTPHCAMYFVERDGKQAKLLELIADEVGRIKNWPKNFFGDALGESRLQAELAIKYQKEMRLKNADLSD</sequence>
<evidence type="ECO:0000313" key="3">
    <source>
        <dbReference type="EMBL" id="MBT1070704.1"/>
    </source>
</evidence>
<keyword evidence="4" id="KW-1185">Reference proteome</keyword>